<sequence length="220" mass="23601">MTRDTLDELLDHSAPPSQPSAKRDLDAMIAAAREPATRTAGPRSRVLVAAGLAAAFAFGGVGIAAATDGLSWAPWAEDPIGAVEFTMGNGFQCELRFSEYTEGRDRGYVREVNGVLEDWYRSTDVLPAIQAFVPARLESVGPVELGAGETLDTLPPGEAARRAWGQEWLAWDRAVSDAEWQQLATHGIHPGNERFAGSERSSQIKCSDENGDPYELGAGS</sequence>
<feature type="transmembrane region" description="Helical" evidence="2">
    <location>
        <begin position="46"/>
        <end position="66"/>
    </location>
</feature>
<reference evidence="3 4" key="1">
    <citation type="submission" date="2018-02" db="EMBL/GenBank/DDBJ databases">
        <title>Bacteriophage NCPPB3778 and a type I-E CRISPR drive the evolution of the US Biological Select Agent, Rathayibacter toxicus.</title>
        <authorList>
            <person name="Davis E.W.II."/>
            <person name="Tabima J.F."/>
            <person name="Weisberg A.J."/>
            <person name="Lopes L.D."/>
            <person name="Wiseman M.S."/>
            <person name="Wiseman M.S."/>
            <person name="Pupko T."/>
            <person name="Belcher M.S."/>
            <person name="Sechler A.J."/>
            <person name="Tancos M.A."/>
            <person name="Schroeder B.K."/>
            <person name="Murray T.D."/>
            <person name="Luster D.G."/>
            <person name="Schneider W.L."/>
            <person name="Rogers E."/>
            <person name="Andreote F.D."/>
            <person name="Grunwald N.J."/>
            <person name="Putnam M.L."/>
            <person name="Chang J.H."/>
        </authorList>
    </citation>
    <scope>NUCLEOTIDE SEQUENCE [LARGE SCALE GENOMIC DNA]</scope>
    <source>
        <strain evidence="3 4">AY1B3</strain>
    </source>
</reference>
<feature type="compositionally biased region" description="Basic and acidic residues" evidence="1">
    <location>
        <begin position="1"/>
        <end position="11"/>
    </location>
</feature>
<gene>
    <name evidence="3" type="ORF">C5E16_14960</name>
</gene>
<protein>
    <submittedName>
        <fullName evidence="3">Uncharacterized protein</fullName>
    </submittedName>
</protein>
<feature type="region of interest" description="Disordered" evidence="1">
    <location>
        <begin position="1"/>
        <end position="23"/>
    </location>
</feature>
<keyword evidence="2" id="KW-0472">Membrane</keyword>
<proteinExistence type="predicted"/>
<keyword evidence="2" id="KW-0812">Transmembrane</keyword>
<dbReference type="RefSeq" id="WP_104291311.1">
    <property type="nucleotide sequence ID" value="NZ_PSXY01000039.1"/>
</dbReference>
<name>A0A2S5VLV0_9MICO</name>
<comment type="caution">
    <text evidence="3">The sequence shown here is derived from an EMBL/GenBank/DDBJ whole genome shotgun (WGS) entry which is preliminary data.</text>
</comment>
<evidence type="ECO:0000313" key="3">
    <source>
        <dbReference type="EMBL" id="PPF63910.1"/>
    </source>
</evidence>
<dbReference type="AlphaFoldDB" id="A0A2S5VLV0"/>
<keyword evidence="2" id="KW-1133">Transmembrane helix</keyword>
<organism evidence="3 4">
    <name type="scientific">Clavibacter michiganensis</name>
    <dbReference type="NCBI Taxonomy" id="28447"/>
    <lineage>
        <taxon>Bacteria</taxon>
        <taxon>Bacillati</taxon>
        <taxon>Actinomycetota</taxon>
        <taxon>Actinomycetes</taxon>
        <taxon>Micrococcales</taxon>
        <taxon>Microbacteriaceae</taxon>
        <taxon>Clavibacter</taxon>
    </lineage>
</organism>
<dbReference type="EMBL" id="PSXY01000039">
    <property type="protein sequence ID" value="PPF63910.1"/>
    <property type="molecule type" value="Genomic_DNA"/>
</dbReference>
<evidence type="ECO:0000256" key="2">
    <source>
        <dbReference type="SAM" id="Phobius"/>
    </source>
</evidence>
<accession>A0A2S5VLV0</accession>
<feature type="region of interest" description="Disordered" evidence="1">
    <location>
        <begin position="189"/>
        <end position="220"/>
    </location>
</feature>
<evidence type="ECO:0000256" key="1">
    <source>
        <dbReference type="SAM" id="MobiDB-lite"/>
    </source>
</evidence>
<dbReference type="Proteomes" id="UP000239241">
    <property type="component" value="Unassembled WGS sequence"/>
</dbReference>
<evidence type="ECO:0000313" key="4">
    <source>
        <dbReference type="Proteomes" id="UP000239241"/>
    </source>
</evidence>